<protein>
    <recommendedName>
        <fullName evidence="15">Probable glutamate--tRNA ligase, cytoplasmic</fullName>
        <ecNumber evidence="3">6.1.1.17</ecNumber>
    </recommendedName>
    <alternativeName>
        <fullName evidence="13">Glutamyl-tRNA synthetase</fullName>
    </alternativeName>
</protein>
<accession>A0A0L0HLK2</accession>
<gene>
    <name evidence="20" type="ORF">SPPG_02786</name>
</gene>
<dbReference type="VEuPathDB" id="FungiDB:SPPG_02786"/>
<dbReference type="InterPro" id="IPR049437">
    <property type="entry name" value="tRNA-synt_1c_C2"/>
</dbReference>
<dbReference type="RefSeq" id="XP_016610350.1">
    <property type="nucleotide sequence ID" value="XM_016751070.1"/>
</dbReference>
<evidence type="ECO:0000256" key="2">
    <source>
        <dbReference type="ARBA" id="ARBA00008927"/>
    </source>
</evidence>
<evidence type="ECO:0000256" key="4">
    <source>
        <dbReference type="ARBA" id="ARBA00022490"/>
    </source>
</evidence>
<dbReference type="NCBIfam" id="TIGR00463">
    <property type="entry name" value="gltX_arch"/>
    <property type="match status" value="1"/>
</dbReference>
<dbReference type="InterPro" id="IPR020058">
    <property type="entry name" value="Glu/Gln-tRNA-synth_Ib_cat-dom"/>
</dbReference>
<dbReference type="FunFam" id="1.10.1160.10:FF:000001">
    <property type="entry name" value="Glutamine--tRNA ligase"/>
    <property type="match status" value="1"/>
</dbReference>
<keyword evidence="9 17" id="KW-0067">ATP-binding</keyword>
<dbReference type="STRING" id="645134.A0A0L0HLK2"/>
<evidence type="ECO:0000256" key="17">
    <source>
        <dbReference type="RuleBase" id="RU363037"/>
    </source>
</evidence>
<dbReference type="Proteomes" id="UP000053201">
    <property type="component" value="Unassembled WGS sequence"/>
</dbReference>
<keyword evidence="12 17" id="KW-0030">Aminoacyl-tRNA synthetase</keyword>
<evidence type="ECO:0000313" key="21">
    <source>
        <dbReference type="Proteomes" id="UP000053201"/>
    </source>
</evidence>
<comment type="similarity">
    <text evidence="2">Belongs to the class-I aminoacyl-tRNA synthetase family. Glutamate--tRNA ligase type 2 subfamily.</text>
</comment>
<keyword evidence="7 17" id="KW-0436">Ligase</keyword>
<evidence type="ECO:0000256" key="1">
    <source>
        <dbReference type="ARBA" id="ARBA00004496"/>
    </source>
</evidence>
<dbReference type="CDD" id="cd00807">
    <property type="entry name" value="GlnRS_core"/>
    <property type="match status" value="1"/>
</dbReference>
<comment type="subcellular location">
    <subcellularLocation>
        <location evidence="1">Cytoplasm</location>
    </subcellularLocation>
</comment>
<evidence type="ECO:0000256" key="16">
    <source>
        <dbReference type="PROSITE-ProRule" id="PRU00209"/>
    </source>
</evidence>
<dbReference type="EC" id="6.1.1.17" evidence="3"/>
<dbReference type="FunFam" id="3.40.50.620:FF:000070">
    <property type="entry name" value="Bifunctional glutamate/proline--tRNA ligase"/>
    <property type="match status" value="1"/>
</dbReference>
<dbReference type="Gene3D" id="3.40.50.620">
    <property type="entry name" value="HUPs"/>
    <property type="match status" value="1"/>
</dbReference>
<dbReference type="PROSITE" id="PS00178">
    <property type="entry name" value="AA_TRNA_LIGASE_I"/>
    <property type="match status" value="1"/>
</dbReference>
<reference evidence="20 21" key="1">
    <citation type="submission" date="2009-08" db="EMBL/GenBank/DDBJ databases">
        <title>The Genome Sequence of Spizellomyces punctatus strain DAOM BR117.</title>
        <authorList>
            <consortium name="The Broad Institute Genome Sequencing Platform"/>
            <person name="Russ C."/>
            <person name="Cuomo C."/>
            <person name="Shea T."/>
            <person name="Young S.K."/>
            <person name="Zeng Q."/>
            <person name="Koehrsen M."/>
            <person name="Haas B."/>
            <person name="Borodovsky M."/>
            <person name="Guigo R."/>
            <person name="Alvarado L."/>
            <person name="Berlin A."/>
            <person name="Bochicchio J."/>
            <person name="Borenstein D."/>
            <person name="Chapman S."/>
            <person name="Chen Z."/>
            <person name="Engels R."/>
            <person name="Freedman E."/>
            <person name="Gellesch M."/>
            <person name="Goldberg J."/>
            <person name="Griggs A."/>
            <person name="Gujja S."/>
            <person name="Heiman D."/>
            <person name="Hepburn T."/>
            <person name="Howarth C."/>
            <person name="Jen D."/>
            <person name="Larson L."/>
            <person name="Lewis B."/>
            <person name="Mehta T."/>
            <person name="Park D."/>
            <person name="Pearson M."/>
            <person name="Roberts A."/>
            <person name="Saif S."/>
            <person name="Shenoy N."/>
            <person name="Sisk P."/>
            <person name="Stolte C."/>
            <person name="Sykes S."/>
            <person name="Thomson T."/>
            <person name="Walk T."/>
            <person name="White J."/>
            <person name="Yandava C."/>
            <person name="Burger G."/>
            <person name="Gray M.W."/>
            <person name="Holland P.W.H."/>
            <person name="King N."/>
            <person name="Lang F.B.F."/>
            <person name="Roger A.J."/>
            <person name="Ruiz-Trillo I."/>
            <person name="Lander E."/>
            <person name="Nusbaum C."/>
        </authorList>
    </citation>
    <scope>NUCLEOTIDE SEQUENCE [LARGE SCALE GENOMIC DNA]</scope>
    <source>
        <strain evidence="20 21">DAOM BR117</strain>
    </source>
</reference>
<dbReference type="eggNOG" id="KOG2241">
    <property type="taxonomic scope" value="Eukaryota"/>
</dbReference>
<comment type="catalytic activity">
    <reaction evidence="14">
        <text>tRNA(Glu) + L-glutamate + ATP = L-glutamyl-tRNA(Glu) + AMP + diphosphate</text>
        <dbReference type="Rhea" id="RHEA:23540"/>
        <dbReference type="Rhea" id="RHEA-COMP:9663"/>
        <dbReference type="Rhea" id="RHEA-COMP:9680"/>
        <dbReference type="ChEBI" id="CHEBI:29985"/>
        <dbReference type="ChEBI" id="CHEBI:30616"/>
        <dbReference type="ChEBI" id="CHEBI:33019"/>
        <dbReference type="ChEBI" id="CHEBI:78442"/>
        <dbReference type="ChEBI" id="CHEBI:78520"/>
        <dbReference type="ChEBI" id="CHEBI:456215"/>
        <dbReference type="EC" id="6.1.1.17"/>
    </reaction>
</comment>
<dbReference type="InterPro" id="IPR020056">
    <property type="entry name" value="Rbsml_bL25/Gln-tRNA_synth_N"/>
</dbReference>
<evidence type="ECO:0000256" key="8">
    <source>
        <dbReference type="ARBA" id="ARBA00022741"/>
    </source>
</evidence>
<dbReference type="InterPro" id="IPR050132">
    <property type="entry name" value="Gln/Glu-tRNA_Ligase"/>
</dbReference>
<dbReference type="Gene3D" id="3.90.800.10">
    <property type="entry name" value="Glutamyl-tRNA Synthetase, Domain 3"/>
    <property type="match status" value="1"/>
</dbReference>
<dbReference type="AlphaFoldDB" id="A0A0L0HLK2"/>
<dbReference type="FunFam" id="3.90.800.10:FF:000001">
    <property type="entry name" value="Glutamine--tRNA ligase"/>
    <property type="match status" value="1"/>
</dbReference>
<dbReference type="GO" id="GO:0006424">
    <property type="term" value="P:glutamyl-tRNA aminoacylation"/>
    <property type="evidence" value="ECO:0007669"/>
    <property type="project" value="InterPro"/>
</dbReference>
<keyword evidence="21" id="KW-1185">Reference proteome</keyword>
<evidence type="ECO:0000256" key="9">
    <source>
        <dbReference type="ARBA" id="ARBA00022840"/>
    </source>
</evidence>
<dbReference type="Pfam" id="PF20974">
    <property type="entry name" value="tRNA-synt_1c_C2"/>
    <property type="match status" value="1"/>
</dbReference>
<keyword evidence="4" id="KW-0963">Cytoplasm</keyword>
<evidence type="ECO:0000256" key="13">
    <source>
        <dbReference type="ARBA" id="ARBA00030865"/>
    </source>
</evidence>
<feature type="compositionally biased region" description="Polar residues" evidence="18">
    <location>
        <begin position="538"/>
        <end position="553"/>
    </location>
</feature>
<evidence type="ECO:0000256" key="3">
    <source>
        <dbReference type="ARBA" id="ARBA00012835"/>
    </source>
</evidence>
<dbReference type="FunFam" id="2.40.240.10:FF:000004">
    <property type="entry name" value="Glutamyl-tRNA synthetase, cytoplasmic"/>
    <property type="match status" value="1"/>
</dbReference>
<dbReference type="SUPFAM" id="SSF50249">
    <property type="entry name" value="Nucleic acid-binding proteins"/>
    <property type="match status" value="1"/>
</dbReference>
<dbReference type="InterPro" id="IPR020059">
    <property type="entry name" value="Glu/Gln-tRNA-synth_Ib_codon-bd"/>
</dbReference>
<dbReference type="GO" id="GO:0017102">
    <property type="term" value="C:methionyl glutamyl tRNA synthetase complex"/>
    <property type="evidence" value="ECO:0007669"/>
    <property type="project" value="TreeGrafter"/>
</dbReference>
<dbReference type="EMBL" id="KQ257453">
    <property type="protein sequence ID" value="KND02311.1"/>
    <property type="molecule type" value="Genomic_DNA"/>
</dbReference>
<dbReference type="GO" id="GO:0000049">
    <property type="term" value="F:tRNA binding"/>
    <property type="evidence" value="ECO:0007669"/>
    <property type="project" value="UniProtKB-UniRule"/>
</dbReference>
<evidence type="ECO:0000256" key="6">
    <source>
        <dbReference type="ARBA" id="ARBA00022555"/>
    </source>
</evidence>
<dbReference type="OMA" id="FIHIPDG"/>
<dbReference type="PANTHER" id="PTHR43097:SF5">
    <property type="entry name" value="GLUTAMATE--TRNA LIGASE"/>
    <property type="match status" value="1"/>
</dbReference>
<dbReference type="Pfam" id="PF00749">
    <property type="entry name" value="tRNA-synt_1c"/>
    <property type="match status" value="1"/>
</dbReference>
<keyword evidence="6 16" id="KW-0820">tRNA-binding</keyword>
<dbReference type="HAMAP" id="MF_02076">
    <property type="entry name" value="Glu_tRNA_synth_type2"/>
    <property type="match status" value="1"/>
</dbReference>
<feature type="region of interest" description="Disordered" evidence="18">
    <location>
        <begin position="622"/>
        <end position="656"/>
    </location>
</feature>
<dbReference type="PANTHER" id="PTHR43097">
    <property type="entry name" value="GLUTAMINE-TRNA LIGASE"/>
    <property type="match status" value="1"/>
</dbReference>
<dbReference type="PRINTS" id="PR00987">
    <property type="entry name" value="TRNASYNTHGLU"/>
</dbReference>
<feature type="domain" description="TRNA-binding" evidence="19">
    <location>
        <begin position="664"/>
        <end position="767"/>
    </location>
</feature>
<evidence type="ECO:0000256" key="14">
    <source>
        <dbReference type="ARBA" id="ARBA00048351"/>
    </source>
</evidence>
<dbReference type="OrthoDB" id="10250478at2759"/>
<evidence type="ECO:0000256" key="11">
    <source>
        <dbReference type="ARBA" id="ARBA00022917"/>
    </source>
</evidence>
<evidence type="ECO:0000259" key="19">
    <source>
        <dbReference type="PROSITE" id="PS50886"/>
    </source>
</evidence>
<dbReference type="InterPro" id="IPR001412">
    <property type="entry name" value="aa-tRNA-synth_I_CS"/>
</dbReference>
<keyword evidence="10 16" id="KW-0694">RNA-binding</keyword>
<dbReference type="InterPro" id="IPR020061">
    <property type="entry name" value="Glu_tRNA_lig_a-bdl"/>
</dbReference>
<dbReference type="Gene3D" id="2.40.240.10">
    <property type="entry name" value="Ribosomal Protein L25, Chain P"/>
    <property type="match status" value="1"/>
</dbReference>
<dbReference type="GO" id="GO:0005524">
    <property type="term" value="F:ATP binding"/>
    <property type="evidence" value="ECO:0007669"/>
    <property type="project" value="UniProtKB-KW"/>
</dbReference>
<dbReference type="PROSITE" id="PS50886">
    <property type="entry name" value="TRBD"/>
    <property type="match status" value="1"/>
</dbReference>
<evidence type="ECO:0000256" key="7">
    <source>
        <dbReference type="ARBA" id="ARBA00022598"/>
    </source>
</evidence>
<feature type="compositionally biased region" description="Basic and acidic residues" evidence="18">
    <location>
        <begin position="556"/>
        <end position="566"/>
    </location>
</feature>
<dbReference type="SUPFAM" id="SSF50715">
    <property type="entry name" value="Ribosomal protein L25-like"/>
    <property type="match status" value="1"/>
</dbReference>
<feature type="compositionally biased region" description="Low complexity" evidence="18">
    <location>
        <begin position="629"/>
        <end position="639"/>
    </location>
</feature>
<dbReference type="InterPro" id="IPR012340">
    <property type="entry name" value="NA-bd_OB-fold"/>
</dbReference>
<dbReference type="InterPro" id="IPR011035">
    <property type="entry name" value="Ribosomal_bL25/Gln-tRNA_synth"/>
</dbReference>
<evidence type="ECO:0000256" key="12">
    <source>
        <dbReference type="ARBA" id="ARBA00023146"/>
    </source>
</evidence>
<dbReference type="CDD" id="cd02799">
    <property type="entry name" value="tRNA_bind_EMAP-II_like"/>
    <property type="match status" value="1"/>
</dbReference>
<name>A0A0L0HLK2_SPIPD</name>
<evidence type="ECO:0000313" key="20">
    <source>
        <dbReference type="EMBL" id="KND02311.1"/>
    </source>
</evidence>
<evidence type="ECO:0000256" key="10">
    <source>
        <dbReference type="ARBA" id="ARBA00022884"/>
    </source>
</evidence>
<keyword evidence="5" id="KW-0597">Phosphoprotein</keyword>
<evidence type="ECO:0000256" key="18">
    <source>
        <dbReference type="SAM" id="MobiDB-lite"/>
    </source>
</evidence>
<dbReference type="Pfam" id="PF03950">
    <property type="entry name" value="tRNA-synt_1c_C"/>
    <property type="match status" value="1"/>
</dbReference>
<dbReference type="SUPFAM" id="SSF52374">
    <property type="entry name" value="Nucleotidylyl transferase"/>
    <property type="match status" value="1"/>
</dbReference>
<dbReference type="GO" id="GO:0005829">
    <property type="term" value="C:cytosol"/>
    <property type="evidence" value="ECO:0007669"/>
    <property type="project" value="TreeGrafter"/>
</dbReference>
<dbReference type="FunFam" id="2.40.50.140:FF:000047">
    <property type="entry name" value="tyrosine--tRNA ligase, cytoplasmic isoform X2"/>
    <property type="match status" value="1"/>
</dbReference>
<evidence type="ECO:0000256" key="5">
    <source>
        <dbReference type="ARBA" id="ARBA00022553"/>
    </source>
</evidence>
<dbReference type="GO" id="GO:0010494">
    <property type="term" value="C:cytoplasmic stress granule"/>
    <property type="evidence" value="ECO:0007669"/>
    <property type="project" value="UniProtKB-ARBA"/>
</dbReference>
<dbReference type="InterPro" id="IPR014729">
    <property type="entry name" value="Rossmann-like_a/b/a_fold"/>
</dbReference>
<evidence type="ECO:0000256" key="15">
    <source>
        <dbReference type="ARBA" id="ARBA00070830"/>
    </source>
</evidence>
<keyword evidence="11 17" id="KW-0648">Protein biosynthesis</keyword>
<dbReference type="GO" id="GO:0004818">
    <property type="term" value="F:glutamate-tRNA ligase activity"/>
    <property type="evidence" value="ECO:0007669"/>
    <property type="project" value="UniProtKB-EC"/>
</dbReference>
<dbReference type="InterPro" id="IPR004526">
    <property type="entry name" value="Glu-tRNA-synth_arc/euk"/>
</dbReference>
<dbReference type="InterPro" id="IPR000924">
    <property type="entry name" value="Glu/Gln-tRNA-synth"/>
</dbReference>
<organism evidence="20 21">
    <name type="scientific">Spizellomyces punctatus (strain DAOM BR117)</name>
    <dbReference type="NCBI Taxonomy" id="645134"/>
    <lineage>
        <taxon>Eukaryota</taxon>
        <taxon>Fungi</taxon>
        <taxon>Fungi incertae sedis</taxon>
        <taxon>Chytridiomycota</taxon>
        <taxon>Chytridiomycota incertae sedis</taxon>
        <taxon>Chytridiomycetes</taxon>
        <taxon>Spizellomycetales</taxon>
        <taxon>Spizellomycetaceae</taxon>
        <taxon>Spizellomyces</taxon>
    </lineage>
</organism>
<proteinExistence type="inferred from homology"/>
<keyword evidence="8 17" id="KW-0547">Nucleotide-binding</keyword>
<feature type="region of interest" description="Disordered" evidence="18">
    <location>
        <begin position="538"/>
        <end position="584"/>
    </location>
</feature>
<dbReference type="Gene3D" id="1.10.1160.10">
    <property type="entry name" value="Glutamyl-trna Synthetase, Domain 2"/>
    <property type="match status" value="1"/>
</dbReference>
<dbReference type="GeneID" id="27686347"/>
<dbReference type="InParanoid" id="A0A0L0HLK2"/>
<dbReference type="Gene3D" id="2.40.50.140">
    <property type="entry name" value="Nucleic acid-binding proteins"/>
    <property type="match status" value="1"/>
</dbReference>
<dbReference type="InterPro" id="IPR002547">
    <property type="entry name" value="tRNA-bd_dom"/>
</dbReference>
<feature type="compositionally biased region" description="Basic and acidic residues" evidence="18">
    <location>
        <begin position="641"/>
        <end position="653"/>
    </location>
</feature>
<sequence>MAAKAVGKDQGSFDIGLKDVVRGQVVTRFPPEPSGYLHIGHAKAALLNDYFARLYEGKLIVRFDDTNPSKEKSEFEESIKEDLLLIGVKGDVITYTSDSFDTIYKYAIDLIKLGKAYVDDTDVDTMRAERFEGKESKNRDLSVEENLRRFDEMKNGTEFGLKCCLRAKMDMKNKNKALRDPTLYRCNLIPHHRTGDKWKIYPTYDFACPVVDSIEGVTHALRTNEYRDRNPQYEWVLKTLNLRWVHIWDYSRINFVYTLLSKRKLTWFVNEGLVSGWDDPRFPTIRGIRRRGMTIEALRQYILMQGASQKNLDLEWDKIWALNKKVIDPIAPRHTALDLKNITPVNVVGETVEPHTKEMPKHKKNPDVGTKLTTFSGELCLAFDDAKALEVGEEVTFMDWGNVIVEDITKSADGSHIELIKIKLNLDGDFKKTKKKLTWLSRAATGKLESTPVNVMLHDFDYLITKKKLEEEDNVKDFVTPVSEFQTEALGDANLRNVKKGEYIQLERRGYYICDQPWDASKPDKHIHLIYVPDGKSASLQSKADTQDPNSGKGSRGRESKKDAKKEGKKKNGKADGRGSPNSIKMYEVKPIYDDSLNIDPASVSKMYPVKNVYGANAEENGKVKKSAPKVAVSSVSSEPSDDKKADKKDKVAHTAPATTEASLIAKVDICVGRILDVKKHPDADTLYVEQIDCGEEKPREVVSGLVKFMTEDELRGKLVLIVRNLKPVSMRGIKSHAMVLCASDEAHTKVEFLIPPEGSEPGDKVYFEGHEGEPELQLNPKKKVWEAVQPDFSSRDDLVATWKGIPFRTAKGVVKAASIPNANIK</sequence>
<dbReference type="eggNOG" id="KOG1147">
    <property type="taxonomic scope" value="Eukaryota"/>
</dbReference>
<dbReference type="FunCoup" id="A0A0L0HLK2">
    <property type="interactions" value="227"/>
</dbReference>
<dbReference type="Pfam" id="PF01588">
    <property type="entry name" value="tRNA_bind"/>
    <property type="match status" value="1"/>
</dbReference>